<evidence type="ECO:0000313" key="4">
    <source>
        <dbReference type="EMBL" id="GLQ57070.1"/>
    </source>
</evidence>
<dbReference type="InterPro" id="IPR051257">
    <property type="entry name" value="Diverse_CBS-Domain"/>
</dbReference>
<keyword evidence="5" id="KW-1185">Reference proteome</keyword>
<reference evidence="5" key="1">
    <citation type="journal article" date="2019" name="Int. J. Syst. Evol. Microbiol.">
        <title>The Global Catalogue of Microorganisms (GCM) 10K type strain sequencing project: providing services to taxonomists for standard genome sequencing and annotation.</title>
        <authorList>
            <consortium name="The Broad Institute Genomics Platform"/>
            <consortium name="The Broad Institute Genome Sequencing Center for Infectious Disease"/>
            <person name="Wu L."/>
            <person name="Ma J."/>
        </authorList>
    </citation>
    <scope>NUCLEOTIDE SEQUENCE [LARGE SCALE GENOMIC DNA]</scope>
    <source>
        <strain evidence="5">NBRC 112416</strain>
    </source>
</reference>
<feature type="domain" description="CBS" evidence="3">
    <location>
        <begin position="74"/>
        <end position="132"/>
    </location>
</feature>
<evidence type="ECO:0000259" key="3">
    <source>
        <dbReference type="PROSITE" id="PS51371"/>
    </source>
</evidence>
<dbReference type="EMBL" id="BSNS01000022">
    <property type="protein sequence ID" value="GLQ57070.1"/>
    <property type="molecule type" value="Genomic_DNA"/>
</dbReference>
<dbReference type="PANTHER" id="PTHR43080">
    <property type="entry name" value="CBS DOMAIN-CONTAINING PROTEIN CBSX3, MITOCHONDRIAL"/>
    <property type="match status" value="1"/>
</dbReference>
<name>A0ABQ5WC37_9HYPH</name>
<proteinExistence type="predicted"/>
<dbReference type="Proteomes" id="UP001156691">
    <property type="component" value="Unassembled WGS sequence"/>
</dbReference>
<evidence type="ECO:0000256" key="1">
    <source>
        <dbReference type="ARBA" id="ARBA00023122"/>
    </source>
</evidence>
<dbReference type="Gene3D" id="3.10.580.10">
    <property type="entry name" value="CBS-domain"/>
    <property type="match status" value="1"/>
</dbReference>
<organism evidence="4 5">
    <name type="scientific">Devosia nitrariae</name>
    <dbReference type="NCBI Taxonomy" id="2071872"/>
    <lineage>
        <taxon>Bacteria</taxon>
        <taxon>Pseudomonadati</taxon>
        <taxon>Pseudomonadota</taxon>
        <taxon>Alphaproteobacteria</taxon>
        <taxon>Hyphomicrobiales</taxon>
        <taxon>Devosiaceae</taxon>
        <taxon>Devosia</taxon>
    </lineage>
</organism>
<dbReference type="InterPro" id="IPR000644">
    <property type="entry name" value="CBS_dom"/>
</dbReference>
<gene>
    <name evidence="4" type="ORF">GCM10010862_43290</name>
</gene>
<dbReference type="SUPFAM" id="SSF54631">
    <property type="entry name" value="CBS-domain pair"/>
    <property type="match status" value="1"/>
</dbReference>
<evidence type="ECO:0000256" key="2">
    <source>
        <dbReference type="PROSITE-ProRule" id="PRU00703"/>
    </source>
</evidence>
<sequence length="145" mass="15756">MIIADLIGATRTRFRALSHASSVQAAADAFSDARLGLIIVCDAADRATGVVSKSDLVRHLARSGRTDMPVTAVMTNSVLSASPSDDLRTTWEFMVARRLQSLPLLDPGRRPLGTLDIRDALEAILAFEQDQEDQLVNYIAGKGYR</sequence>
<dbReference type="RefSeq" id="WP_284342444.1">
    <property type="nucleotide sequence ID" value="NZ_BSNS01000022.1"/>
</dbReference>
<dbReference type="Pfam" id="PF00571">
    <property type="entry name" value="CBS"/>
    <property type="match status" value="2"/>
</dbReference>
<dbReference type="InterPro" id="IPR046342">
    <property type="entry name" value="CBS_dom_sf"/>
</dbReference>
<dbReference type="PROSITE" id="PS51371">
    <property type="entry name" value="CBS"/>
    <property type="match status" value="2"/>
</dbReference>
<accession>A0ABQ5WC37</accession>
<protein>
    <submittedName>
        <fullName evidence="4">CBS domain-containing protein</fullName>
    </submittedName>
</protein>
<feature type="domain" description="CBS" evidence="3">
    <location>
        <begin position="9"/>
        <end position="68"/>
    </location>
</feature>
<comment type="caution">
    <text evidence="4">The sequence shown here is derived from an EMBL/GenBank/DDBJ whole genome shotgun (WGS) entry which is preliminary data.</text>
</comment>
<dbReference type="PANTHER" id="PTHR43080:SF2">
    <property type="entry name" value="CBS DOMAIN-CONTAINING PROTEIN"/>
    <property type="match status" value="1"/>
</dbReference>
<dbReference type="SMART" id="SM00116">
    <property type="entry name" value="CBS"/>
    <property type="match status" value="2"/>
</dbReference>
<evidence type="ECO:0000313" key="5">
    <source>
        <dbReference type="Proteomes" id="UP001156691"/>
    </source>
</evidence>
<keyword evidence="1 2" id="KW-0129">CBS domain</keyword>